<sequence length="120" mass="12855">MFELALVTAIVLALVGVGALLFWVPWAALATAGAVLAVVGVLGGLPSALLYHLRLRRVLLDTGALPARWWLHPTPHHQRIDDARRRWVLVPFYLGAAGFALILAGCGLLAVGVWRSPYGG</sequence>
<feature type="transmembrane region" description="Helical" evidence="1">
    <location>
        <begin position="29"/>
        <end position="51"/>
    </location>
</feature>
<dbReference type="KEGG" id="hoh:Hoch_2367"/>
<keyword evidence="1" id="KW-0812">Transmembrane</keyword>
<keyword evidence="3" id="KW-1185">Reference proteome</keyword>
<evidence type="ECO:0000313" key="3">
    <source>
        <dbReference type="Proteomes" id="UP000001880"/>
    </source>
</evidence>
<feature type="transmembrane region" description="Helical" evidence="1">
    <location>
        <begin position="87"/>
        <end position="114"/>
    </location>
</feature>
<accession>D0LJ58</accession>
<dbReference type="EMBL" id="CP001804">
    <property type="protein sequence ID" value="ACY14905.1"/>
    <property type="molecule type" value="Genomic_DNA"/>
</dbReference>
<dbReference type="RefSeq" id="WP_012827513.1">
    <property type="nucleotide sequence ID" value="NC_013440.1"/>
</dbReference>
<dbReference type="AlphaFoldDB" id="D0LJ58"/>
<proteinExistence type="predicted"/>
<organism evidence="2 3">
    <name type="scientific">Haliangium ochraceum (strain DSM 14365 / JCM 11303 / SMP-2)</name>
    <dbReference type="NCBI Taxonomy" id="502025"/>
    <lineage>
        <taxon>Bacteria</taxon>
        <taxon>Pseudomonadati</taxon>
        <taxon>Myxococcota</taxon>
        <taxon>Polyangia</taxon>
        <taxon>Haliangiales</taxon>
        <taxon>Kofleriaceae</taxon>
        <taxon>Haliangium</taxon>
    </lineage>
</organism>
<dbReference type="STRING" id="502025.Hoch_2367"/>
<protein>
    <submittedName>
        <fullName evidence="2">Uncharacterized protein</fullName>
    </submittedName>
</protein>
<evidence type="ECO:0000256" key="1">
    <source>
        <dbReference type="SAM" id="Phobius"/>
    </source>
</evidence>
<keyword evidence="1" id="KW-0472">Membrane</keyword>
<dbReference type="HOGENOM" id="CLU_2046391_0_0_7"/>
<name>D0LJ58_HALO1</name>
<dbReference type="Proteomes" id="UP000001880">
    <property type="component" value="Chromosome"/>
</dbReference>
<reference evidence="2 3" key="1">
    <citation type="journal article" date="2010" name="Stand. Genomic Sci.">
        <title>Complete genome sequence of Haliangium ochraceum type strain (SMP-2).</title>
        <authorList>
            <consortium name="US DOE Joint Genome Institute (JGI-PGF)"/>
            <person name="Ivanova N."/>
            <person name="Daum C."/>
            <person name="Lang E."/>
            <person name="Abt B."/>
            <person name="Kopitz M."/>
            <person name="Saunders E."/>
            <person name="Lapidus A."/>
            <person name="Lucas S."/>
            <person name="Glavina Del Rio T."/>
            <person name="Nolan M."/>
            <person name="Tice H."/>
            <person name="Copeland A."/>
            <person name="Cheng J.F."/>
            <person name="Chen F."/>
            <person name="Bruce D."/>
            <person name="Goodwin L."/>
            <person name="Pitluck S."/>
            <person name="Mavromatis K."/>
            <person name="Pati A."/>
            <person name="Mikhailova N."/>
            <person name="Chen A."/>
            <person name="Palaniappan K."/>
            <person name="Land M."/>
            <person name="Hauser L."/>
            <person name="Chang Y.J."/>
            <person name="Jeffries C.D."/>
            <person name="Detter J.C."/>
            <person name="Brettin T."/>
            <person name="Rohde M."/>
            <person name="Goker M."/>
            <person name="Bristow J."/>
            <person name="Markowitz V."/>
            <person name="Eisen J.A."/>
            <person name="Hugenholtz P."/>
            <person name="Kyrpides N.C."/>
            <person name="Klenk H.P."/>
        </authorList>
    </citation>
    <scope>NUCLEOTIDE SEQUENCE [LARGE SCALE GENOMIC DNA]</scope>
    <source>
        <strain evidence="3">DSM 14365 / CIP 107738 / JCM 11303 / AJ 13395 / SMP-2</strain>
    </source>
</reference>
<evidence type="ECO:0000313" key="2">
    <source>
        <dbReference type="EMBL" id="ACY14905.1"/>
    </source>
</evidence>
<gene>
    <name evidence="2" type="ordered locus">Hoch_2367</name>
</gene>
<keyword evidence="1" id="KW-1133">Transmembrane helix</keyword>